<protein>
    <submittedName>
        <fullName evidence="2">Nucleotide-diphosphate-sugar epimerase</fullName>
    </submittedName>
</protein>
<dbReference type="RefSeq" id="WP_189861337.1">
    <property type="nucleotide sequence ID" value="NZ_BMVW01000008.1"/>
</dbReference>
<feature type="domain" description="NAD(P)-binding" evidence="1">
    <location>
        <begin position="6"/>
        <end position="183"/>
    </location>
</feature>
<dbReference type="InterPro" id="IPR016040">
    <property type="entry name" value="NAD(P)-bd_dom"/>
</dbReference>
<dbReference type="PANTHER" id="PTHR43162:SF1">
    <property type="entry name" value="PRESTALK A DIFFERENTIATION PROTEIN A"/>
    <property type="match status" value="1"/>
</dbReference>
<reference evidence="2" key="1">
    <citation type="journal article" date="2014" name="Int. J. Syst. Evol. Microbiol.">
        <title>Complete genome sequence of Corynebacterium casei LMG S-19264T (=DSM 44701T), isolated from a smear-ripened cheese.</title>
        <authorList>
            <consortium name="US DOE Joint Genome Institute (JGI-PGF)"/>
            <person name="Walter F."/>
            <person name="Albersmeier A."/>
            <person name="Kalinowski J."/>
            <person name="Ruckert C."/>
        </authorList>
    </citation>
    <scope>NUCLEOTIDE SEQUENCE</scope>
    <source>
        <strain evidence="2">JCM 4815</strain>
    </source>
</reference>
<dbReference type="InterPro" id="IPR051604">
    <property type="entry name" value="Ergot_Alk_Oxidoreductase"/>
</dbReference>
<comment type="caution">
    <text evidence="2">The sequence shown here is derived from an EMBL/GenBank/DDBJ whole genome shotgun (WGS) entry which is preliminary data.</text>
</comment>
<dbReference type="InterPro" id="IPR036291">
    <property type="entry name" value="NAD(P)-bd_dom_sf"/>
</dbReference>
<dbReference type="Gene3D" id="3.40.50.720">
    <property type="entry name" value="NAD(P)-binding Rossmann-like Domain"/>
    <property type="match status" value="1"/>
</dbReference>
<evidence type="ECO:0000259" key="1">
    <source>
        <dbReference type="Pfam" id="PF13460"/>
    </source>
</evidence>
<accession>A0A918UL39</accession>
<dbReference type="EMBL" id="BMVW01000008">
    <property type="protein sequence ID" value="GGZ17616.1"/>
    <property type="molecule type" value="Genomic_DNA"/>
</dbReference>
<dbReference type="SUPFAM" id="SSF51735">
    <property type="entry name" value="NAD(P)-binding Rossmann-fold domains"/>
    <property type="match status" value="1"/>
</dbReference>
<proteinExistence type="predicted"/>
<sequence length="283" mass="29633">MIIITGVTGHVGRALAARLVAEGQAVRGLTRDPARVELPAGVEPVRADFPRSGGPAELEQLFAGATKLFLNLAGVGNATEDVLAAAERAGVRRVVMLSSGAILDEDAEQQSAIAAWHLAAERAVRATAAEWVMLRPNAFATNSLHYAPQIRAGDLVRAPHGDAVMAPIHEDDIAAVAACALLDDGHHGRVYRLTGPAAITTAEQVEAIGAALGRSLRFTEITAREAAAELYADMPQGIVEAMLGAFAASVGTRPEITTTVRDVTGVPARTFGQWAADHVADFR</sequence>
<evidence type="ECO:0000313" key="3">
    <source>
        <dbReference type="Proteomes" id="UP000622166"/>
    </source>
</evidence>
<name>A0A918UL39_9ACTN</name>
<organism evidence="2 3">
    <name type="scientific">Streptomyces poonensis</name>
    <dbReference type="NCBI Taxonomy" id="68255"/>
    <lineage>
        <taxon>Bacteria</taxon>
        <taxon>Bacillati</taxon>
        <taxon>Actinomycetota</taxon>
        <taxon>Actinomycetes</taxon>
        <taxon>Kitasatosporales</taxon>
        <taxon>Streptomycetaceae</taxon>
        <taxon>Streptomyces</taxon>
    </lineage>
</organism>
<gene>
    <name evidence="2" type="ORF">GCM10010365_41900</name>
</gene>
<keyword evidence="3" id="KW-1185">Reference proteome</keyword>
<evidence type="ECO:0000313" key="2">
    <source>
        <dbReference type="EMBL" id="GGZ17616.1"/>
    </source>
</evidence>
<dbReference type="AlphaFoldDB" id="A0A918UL39"/>
<dbReference type="Proteomes" id="UP000622166">
    <property type="component" value="Unassembled WGS sequence"/>
</dbReference>
<dbReference type="Pfam" id="PF13460">
    <property type="entry name" value="NAD_binding_10"/>
    <property type="match status" value="1"/>
</dbReference>
<reference evidence="2" key="2">
    <citation type="submission" date="2020-09" db="EMBL/GenBank/DDBJ databases">
        <authorList>
            <person name="Sun Q."/>
            <person name="Ohkuma M."/>
        </authorList>
    </citation>
    <scope>NUCLEOTIDE SEQUENCE</scope>
    <source>
        <strain evidence="2">JCM 4815</strain>
    </source>
</reference>
<dbReference type="PANTHER" id="PTHR43162">
    <property type="match status" value="1"/>
</dbReference>